<dbReference type="STRING" id="1802391.A3D72_01920"/>
<sequence>MPQPSLSITSKPPIGLDLGELSMKAVWIDSRGILQASAELPVEPGVYERGIIRDPTAARGVLTALLAKLRIPGRVSEVTVSIPESKGFLKIIELPRGLKPKEIGPTVRDEIQHHFPVKKDEVVFDWQIAPIQKPESELVSVLIAAAPRSVVEGVVSFLEGSGLRVRGVSIETVAAANALQPVEAPWQPSILADLGASRTSLALVAFGTLAMSVSVPLSGELITREVAAALGTGKDEAEKQKISCGLDERACPKAYPAIESLFAELARSISELSAWSQRAYGERPKKVILSGGGALTKKLPEYLLEKTGLPAEVGNPLVNIKSTAKNEVIGEPIRFATAVGLALSGAAFGH</sequence>
<dbReference type="CDD" id="cd24049">
    <property type="entry name" value="ASKHA_NBD_PilM"/>
    <property type="match status" value="1"/>
</dbReference>
<evidence type="ECO:0000313" key="2">
    <source>
        <dbReference type="Proteomes" id="UP000176303"/>
    </source>
</evidence>
<dbReference type="InterPro" id="IPR005883">
    <property type="entry name" value="PilM"/>
</dbReference>
<accession>A0A1F7U5Y8</accession>
<organism evidence="1 2">
    <name type="scientific">Candidatus Uhrbacteria bacterium RIFCSPHIGHO2_02_FULL_57_19</name>
    <dbReference type="NCBI Taxonomy" id="1802391"/>
    <lineage>
        <taxon>Bacteria</taxon>
        <taxon>Candidatus Uhriibacteriota</taxon>
    </lineage>
</organism>
<dbReference type="Gene3D" id="3.30.1490.300">
    <property type="match status" value="1"/>
</dbReference>
<reference evidence="1 2" key="1">
    <citation type="journal article" date="2016" name="Nat. Commun.">
        <title>Thousands of microbial genomes shed light on interconnected biogeochemical processes in an aquifer system.</title>
        <authorList>
            <person name="Anantharaman K."/>
            <person name="Brown C.T."/>
            <person name="Hug L.A."/>
            <person name="Sharon I."/>
            <person name="Castelle C.J."/>
            <person name="Probst A.J."/>
            <person name="Thomas B.C."/>
            <person name="Singh A."/>
            <person name="Wilkins M.J."/>
            <person name="Karaoz U."/>
            <person name="Brodie E.L."/>
            <person name="Williams K.H."/>
            <person name="Hubbard S.S."/>
            <person name="Banfield J.F."/>
        </authorList>
    </citation>
    <scope>NUCLEOTIDE SEQUENCE [LARGE SCALE GENOMIC DNA]</scope>
</reference>
<dbReference type="Pfam" id="PF11104">
    <property type="entry name" value="PilM_2"/>
    <property type="match status" value="1"/>
</dbReference>
<dbReference type="Gene3D" id="3.30.420.40">
    <property type="match status" value="2"/>
</dbReference>
<protein>
    <recommendedName>
        <fullName evidence="3">SHS2 domain-containing protein</fullName>
    </recommendedName>
</protein>
<dbReference type="InterPro" id="IPR050696">
    <property type="entry name" value="FtsA/MreB"/>
</dbReference>
<evidence type="ECO:0008006" key="3">
    <source>
        <dbReference type="Google" id="ProtNLM"/>
    </source>
</evidence>
<name>A0A1F7U5Y8_9BACT</name>
<dbReference type="PANTHER" id="PTHR32432">
    <property type="entry name" value="CELL DIVISION PROTEIN FTSA-RELATED"/>
    <property type="match status" value="1"/>
</dbReference>
<dbReference type="PANTHER" id="PTHR32432:SF3">
    <property type="entry name" value="ETHANOLAMINE UTILIZATION PROTEIN EUTJ"/>
    <property type="match status" value="1"/>
</dbReference>
<dbReference type="EMBL" id="MGDZ01000024">
    <property type="protein sequence ID" value="OGL73662.1"/>
    <property type="molecule type" value="Genomic_DNA"/>
</dbReference>
<evidence type="ECO:0000313" key="1">
    <source>
        <dbReference type="EMBL" id="OGL73662.1"/>
    </source>
</evidence>
<dbReference type="InterPro" id="IPR043129">
    <property type="entry name" value="ATPase_NBD"/>
</dbReference>
<dbReference type="Proteomes" id="UP000176303">
    <property type="component" value="Unassembled WGS sequence"/>
</dbReference>
<proteinExistence type="predicted"/>
<gene>
    <name evidence="1" type="ORF">A3D72_01920</name>
</gene>
<dbReference type="AlphaFoldDB" id="A0A1F7U5Y8"/>
<dbReference type="SUPFAM" id="SSF53067">
    <property type="entry name" value="Actin-like ATPase domain"/>
    <property type="match status" value="1"/>
</dbReference>
<comment type="caution">
    <text evidence="1">The sequence shown here is derived from an EMBL/GenBank/DDBJ whole genome shotgun (WGS) entry which is preliminary data.</text>
</comment>